<dbReference type="EMBL" id="CP002355">
    <property type="protein sequence ID" value="ADR33788.1"/>
    <property type="molecule type" value="Genomic_DNA"/>
</dbReference>
<dbReference type="InterPro" id="IPR022572">
    <property type="entry name" value="DNA_rep/recomb_RecO_N"/>
</dbReference>
<protein>
    <submittedName>
        <fullName evidence="2">Recombination protein RecO</fullName>
    </submittedName>
</protein>
<feature type="domain" description="DNA replication/recombination mediator RecO N-terminal" evidence="1">
    <location>
        <begin position="1"/>
        <end position="72"/>
    </location>
</feature>
<dbReference type="OrthoDB" id="5338768at2"/>
<dbReference type="AlphaFoldDB" id="E4TWH0"/>
<proteinExistence type="predicted"/>
<accession>E4TWH0</accession>
<dbReference type="eggNOG" id="COG1381">
    <property type="taxonomic scope" value="Bacteria"/>
</dbReference>
<dbReference type="Pfam" id="PF13114">
    <property type="entry name" value="RecO_N_2"/>
    <property type="match status" value="1"/>
</dbReference>
<gene>
    <name evidence="2" type="ordered locus">Sulku_1125</name>
</gene>
<dbReference type="NCBIfam" id="NF010483">
    <property type="entry name" value="PRK13908.1"/>
    <property type="match status" value="1"/>
</dbReference>
<evidence type="ECO:0000313" key="2">
    <source>
        <dbReference type="EMBL" id="ADR33788.1"/>
    </source>
</evidence>
<reference evidence="2 3" key="1">
    <citation type="journal article" date="2012" name="Stand. Genomic Sci.">
        <title>Complete genome sequence of the sulfur compounds oxidizing chemolithoautotroph Sulfuricurvum kujiense type strain (YK-1(T)).</title>
        <authorList>
            <person name="Han C."/>
            <person name="Kotsyurbenko O."/>
            <person name="Chertkov O."/>
            <person name="Held B."/>
            <person name="Lapidus A."/>
            <person name="Nolan M."/>
            <person name="Lucas S."/>
            <person name="Hammon N."/>
            <person name="Deshpande S."/>
            <person name="Cheng J.F."/>
            <person name="Tapia R."/>
            <person name="Goodwin L.A."/>
            <person name="Pitluck S."/>
            <person name="Liolios K."/>
            <person name="Pagani I."/>
            <person name="Ivanova N."/>
            <person name="Mavromatis K."/>
            <person name="Mikhailova N."/>
            <person name="Pati A."/>
            <person name="Chen A."/>
            <person name="Palaniappan K."/>
            <person name="Land M."/>
            <person name="Hauser L."/>
            <person name="Chang Y.J."/>
            <person name="Jeffries C.D."/>
            <person name="Brambilla E.M."/>
            <person name="Rohde M."/>
            <person name="Spring S."/>
            <person name="Sikorski J."/>
            <person name="Goker M."/>
            <person name="Woyke T."/>
            <person name="Bristow J."/>
            <person name="Eisen J.A."/>
            <person name="Markowitz V."/>
            <person name="Hugenholtz P."/>
            <person name="Kyrpides N.C."/>
            <person name="Klenk H.P."/>
            <person name="Detter J.C."/>
        </authorList>
    </citation>
    <scope>NUCLEOTIDE SEQUENCE [LARGE SCALE GENOMIC DNA]</scope>
    <source>
        <strain evidence="3">ATCC BAA-921 / DSM 16994 / JCM 11577 / YK-1</strain>
    </source>
</reference>
<keyword evidence="3" id="KW-1185">Reference proteome</keyword>
<evidence type="ECO:0000259" key="1">
    <source>
        <dbReference type="Pfam" id="PF13114"/>
    </source>
</evidence>
<name>E4TWH0_SULKY</name>
<dbReference type="RefSeq" id="WP_013459985.1">
    <property type="nucleotide sequence ID" value="NC_014762.1"/>
</dbReference>
<dbReference type="HOGENOM" id="CLU_1309562_0_0_7"/>
<evidence type="ECO:0000313" key="3">
    <source>
        <dbReference type="Proteomes" id="UP000008721"/>
    </source>
</evidence>
<dbReference type="KEGG" id="sku:Sulku_1125"/>
<dbReference type="STRING" id="709032.Sulku_1125"/>
<organism evidence="2 3">
    <name type="scientific">Sulfuricurvum kujiense (strain ATCC BAA-921 / DSM 16994 / JCM 11577 / YK-1)</name>
    <dbReference type="NCBI Taxonomy" id="709032"/>
    <lineage>
        <taxon>Bacteria</taxon>
        <taxon>Pseudomonadati</taxon>
        <taxon>Campylobacterota</taxon>
        <taxon>Epsilonproteobacteria</taxon>
        <taxon>Campylobacterales</taxon>
        <taxon>Sulfurimonadaceae</taxon>
        <taxon>Sulfuricurvum</taxon>
    </lineage>
</organism>
<dbReference type="Proteomes" id="UP000008721">
    <property type="component" value="Chromosome"/>
</dbReference>
<sequence length="205" mass="24296">MQGFIIKLNRAREEDMIVSIIAEESLQTLYRFYGARHSPINMGFKIDYEAEYSLKSSIPRMKDVIHLGFSWMGEYERLRLWQQFIALFHPHLKDSESIGNFYFDLLNDASARWKDQNPKRVAIESYIRILDHEGRLHRELNCFFCDLPIENDISLIRAFLPAHQNCSHTLSINPKGFEWLYTRASTLFLDDNEVERLWYVLNEGL</sequence>